<name>A0ABR9KRE0_9ACTN</name>
<feature type="domain" description="Tyr recombinase" evidence="5">
    <location>
        <begin position="186"/>
        <end position="403"/>
    </location>
</feature>
<evidence type="ECO:0000256" key="2">
    <source>
        <dbReference type="ARBA" id="ARBA00023125"/>
    </source>
</evidence>
<keyword evidence="3" id="KW-0233">DNA recombination</keyword>
<sequence length="423" mass="47183">MTVYDRWHKSRPGPGDAKCPEHKRVPTSDHGKGERWQVRWRDDRGEQRKRNFDKRAAADAFDAKIKNELAVGTYVDPSAGKVLFRQRADEWLRTAPFDEAVHDQVAMRLRNHINPVLGDREMRVLANRPSMIQAWIRGLQGKLAPSYIKVLLAHVSAVFSAAVDDGLVARNPCKASVVRAPAISRDKVKPWTYDMVEGMRATLGERYAATVDIGAGVGLRQGEIFGLAVDDVDFLRRVVHVRRQVKLIRGRQVFAPPKGGKTRDVPLPDSVALRLAAHLTTFPAVDVTMPWLALAGKPTTHRLIFSTPNGNAIHCTYFNQGRWRLALVRAGIVPAPPKGEMPESHREHGMHALRHFYASVLLDGGESIKALSEYLGHHDPGFTLRTYTHLMPSSEDRTRKAVDRVFGAHATEPCALDVPSQEA</sequence>
<dbReference type="InterPro" id="IPR013762">
    <property type="entry name" value="Integrase-like_cat_sf"/>
</dbReference>
<dbReference type="PANTHER" id="PTHR30349">
    <property type="entry name" value="PHAGE INTEGRASE-RELATED"/>
    <property type="match status" value="1"/>
</dbReference>
<dbReference type="Gene3D" id="1.10.443.10">
    <property type="entry name" value="Intergrase catalytic core"/>
    <property type="match status" value="1"/>
</dbReference>
<dbReference type="EMBL" id="JADBEF010000001">
    <property type="protein sequence ID" value="MBE1564579.1"/>
    <property type="molecule type" value="Genomic_DNA"/>
</dbReference>
<dbReference type="Gene3D" id="1.10.150.130">
    <property type="match status" value="1"/>
</dbReference>
<dbReference type="InterPro" id="IPR010998">
    <property type="entry name" value="Integrase_recombinase_N"/>
</dbReference>
<evidence type="ECO:0000313" key="7">
    <source>
        <dbReference type="Proteomes" id="UP000661607"/>
    </source>
</evidence>
<evidence type="ECO:0000256" key="4">
    <source>
        <dbReference type="SAM" id="MobiDB-lite"/>
    </source>
</evidence>
<dbReference type="InterPro" id="IPR050090">
    <property type="entry name" value="Tyrosine_recombinase_XerCD"/>
</dbReference>
<reference evidence="6 7" key="1">
    <citation type="submission" date="2020-10" db="EMBL/GenBank/DDBJ databases">
        <title>Sequencing the genomes of 1000 actinobacteria strains.</title>
        <authorList>
            <person name="Klenk H.-P."/>
        </authorList>
    </citation>
    <scope>NUCLEOTIDE SEQUENCE [LARGE SCALE GENOMIC DNA]</scope>
    <source>
        <strain evidence="6 7">DSM 43748</strain>
    </source>
</reference>
<evidence type="ECO:0000259" key="5">
    <source>
        <dbReference type="PROSITE" id="PS51898"/>
    </source>
</evidence>
<dbReference type="InterPro" id="IPR002104">
    <property type="entry name" value="Integrase_catalytic"/>
</dbReference>
<dbReference type="InterPro" id="IPR011010">
    <property type="entry name" value="DNA_brk_join_enz"/>
</dbReference>
<organism evidence="6 7">
    <name type="scientific">Nonomuraea africana</name>
    <dbReference type="NCBI Taxonomy" id="46171"/>
    <lineage>
        <taxon>Bacteria</taxon>
        <taxon>Bacillati</taxon>
        <taxon>Actinomycetota</taxon>
        <taxon>Actinomycetes</taxon>
        <taxon>Streptosporangiales</taxon>
        <taxon>Streptosporangiaceae</taxon>
        <taxon>Nonomuraea</taxon>
    </lineage>
</organism>
<comment type="similarity">
    <text evidence="1">Belongs to the 'phage' integrase family.</text>
</comment>
<dbReference type="PROSITE" id="PS51898">
    <property type="entry name" value="TYR_RECOMBINASE"/>
    <property type="match status" value="1"/>
</dbReference>
<evidence type="ECO:0000256" key="1">
    <source>
        <dbReference type="ARBA" id="ARBA00008857"/>
    </source>
</evidence>
<dbReference type="PANTHER" id="PTHR30349:SF64">
    <property type="entry name" value="PROPHAGE INTEGRASE INTD-RELATED"/>
    <property type="match status" value="1"/>
</dbReference>
<dbReference type="Pfam" id="PF00589">
    <property type="entry name" value="Phage_integrase"/>
    <property type="match status" value="1"/>
</dbReference>
<dbReference type="Proteomes" id="UP000661607">
    <property type="component" value="Unassembled WGS sequence"/>
</dbReference>
<comment type="caution">
    <text evidence="6">The sequence shown here is derived from an EMBL/GenBank/DDBJ whole genome shotgun (WGS) entry which is preliminary data.</text>
</comment>
<proteinExistence type="inferred from homology"/>
<keyword evidence="2" id="KW-0238">DNA-binding</keyword>
<gene>
    <name evidence="6" type="ORF">H4W81_007358</name>
</gene>
<dbReference type="SUPFAM" id="SSF56349">
    <property type="entry name" value="DNA breaking-rejoining enzymes"/>
    <property type="match status" value="1"/>
</dbReference>
<dbReference type="RefSeq" id="WP_192778933.1">
    <property type="nucleotide sequence ID" value="NZ_BAAASY010000031.1"/>
</dbReference>
<feature type="compositionally biased region" description="Basic and acidic residues" evidence="4">
    <location>
        <begin position="18"/>
        <end position="36"/>
    </location>
</feature>
<feature type="region of interest" description="Disordered" evidence="4">
    <location>
        <begin position="1"/>
        <end position="36"/>
    </location>
</feature>
<evidence type="ECO:0000313" key="6">
    <source>
        <dbReference type="EMBL" id="MBE1564579.1"/>
    </source>
</evidence>
<protein>
    <submittedName>
        <fullName evidence="6">Integrase</fullName>
    </submittedName>
</protein>
<evidence type="ECO:0000256" key="3">
    <source>
        <dbReference type="ARBA" id="ARBA00023172"/>
    </source>
</evidence>
<keyword evidence="7" id="KW-1185">Reference proteome</keyword>
<accession>A0ABR9KRE0</accession>